<feature type="active site" description="Tele-phosphohistidine intermediate" evidence="2">
    <location>
        <position position="40"/>
    </location>
</feature>
<dbReference type="KEGG" id="erwi:GN242_03340"/>
<organism evidence="5 6">
    <name type="scientific">Erwinia sorbitola</name>
    <dbReference type="NCBI Taxonomy" id="2681984"/>
    <lineage>
        <taxon>Bacteria</taxon>
        <taxon>Pseudomonadati</taxon>
        <taxon>Pseudomonadota</taxon>
        <taxon>Gammaproteobacteria</taxon>
        <taxon>Enterobacterales</taxon>
        <taxon>Erwiniaceae</taxon>
        <taxon>Erwinia</taxon>
    </lineage>
</organism>
<dbReference type="Proteomes" id="UP000424752">
    <property type="component" value="Chromosome"/>
</dbReference>
<dbReference type="Gene3D" id="3.40.50.1240">
    <property type="entry name" value="Phosphoglycerate mutase-like"/>
    <property type="match status" value="1"/>
</dbReference>
<feature type="active site" description="Proton donor/acceptor" evidence="2">
    <location>
        <position position="116"/>
    </location>
</feature>
<reference evidence="5 6" key="1">
    <citation type="submission" date="2019-12" db="EMBL/GenBank/DDBJ databases">
        <title>Erwinia sp. nov., isolated from droppings of birds in the Qinghai-Tiebt plateau of China.</title>
        <authorList>
            <person name="Ge Y."/>
        </authorList>
    </citation>
    <scope>NUCLEOTIDE SEQUENCE [LARGE SCALE GENOMIC DNA]</scope>
    <source>
        <strain evidence="5 6">J780</strain>
    </source>
</reference>
<evidence type="ECO:0000256" key="3">
    <source>
        <dbReference type="PIRSR" id="PIRSR613078-2"/>
    </source>
</evidence>
<dbReference type="SMART" id="SM00855">
    <property type="entry name" value="PGAM"/>
    <property type="match status" value="1"/>
</dbReference>
<dbReference type="EMBL" id="CP046509">
    <property type="protein sequence ID" value="QGU89615.1"/>
    <property type="molecule type" value="Genomic_DNA"/>
</dbReference>
<dbReference type="GO" id="GO:0043456">
    <property type="term" value="P:regulation of pentose-phosphate shunt"/>
    <property type="evidence" value="ECO:0007669"/>
    <property type="project" value="TreeGrafter"/>
</dbReference>
<dbReference type="InterPro" id="IPR029033">
    <property type="entry name" value="His_PPase_superfam"/>
</dbReference>
<evidence type="ECO:0000313" key="6">
    <source>
        <dbReference type="Proteomes" id="UP000424752"/>
    </source>
</evidence>
<gene>
    <name evidence="5" type="ORF">GN242_03340</name>
</gene>
<evidence type="ECO:0000256" key="2">
    <source>
        <dbReference type="PIRSR" id="PIRSR613078-1"/>
    </source>
</evidence>
<dbReference type="GO" id="GO:0045820">
    <property type="term" value="P:negative regulation of glycolytic process"/>
    <property type="evidence" value="ECO:0007669"/>
    <property type="project" value="TreeGrafter"/>
</dbReference>
<protein>
    <submittedName>
        <fullName evidence="5">Histidine phosphatase family protein</fullName>
    </submittedName>
</protein>
<dbReference type="Pfam" id="PF00300">
    <property type="entry name" value="His_Phos_1"/>
    <property type="match status" value="2"/>
</dbReference>
<dbReference type="RefSeq" id="WP_156288174.1">
    <property type="nucleotide sequence ID" value="NZ_CP046509.1"/>
</dbReference>
<evidence type="ECO:0000313" key="5">
    <source>
        <dbReference type="EMBL" id="QGU89615.1"/>
    </source>
</evidence>
<dbReference type="InterPro" id="IPR051695">
    <property type="entry name" value="Phosphoglycerate_Mutase"/>
</dbReference>
<evidence type="ECO:0000256" key="4">
    <source>
        <dbReference type="SAM" id="SignalP"/>
    </source>
</evidence>
<dbReference type="InterPro" id="IPR013078">
    <property type="entry name" value="His_Pase_superF_clade-1"/>
</dbReference>
<proteinExistence type="predicted"/>
<dbReference type="SUPFAM" id="SSF53254">
    <property type="entry name" value="Phosphoglycerate mutase-like"/>
    <property type="match status" value="1"/>
</dbReference>
<name>A0A6I6EN75_9GAMM</name>
<sequence>MKKRMMAGLVLLAATTTTVAAYTAPVPAADDSITVYFVRHGQTLLNSTEQVQGWVDSPLTQQGITMARDVGEGLKKIKFDSFYSSDAGRQRETLRVILQQEGVKNYQPRELKGLREVYFGCFEGYPNSEMIAGAAKSLGLKDGAELWRHIKAGALTTDKQIDAISKADRCGKAETFQQVKARTSEALKTMIDQAEAQGDKTVLAVSSGLAIQTIMAGLTDNPARNKPLENAAVVKVVYHDGQYSVPEIGNMQYLKDGKAALEKQGKAASAPRS</sequence>
<feature type="chain" id="PRO_5026079062" evidence="4">
    <location>
        <begin position="21"/>
        <end position="273"/>
    </location>
</feature>
<dbReference type="PANTHER" id="PTHR46517">
    <property type="entry name" value="FRUCTOSE-2,6-BISPHOSPHATASE TIGAR"/>
    <property type="match status" value="1"/>
</dbReference>
<dbReference type="GO" id="GO:0004331">
    <property type="term" value="F:fructose-2,6-bisphosphate 2-phosphatase activity"/>
    <property type="evidence" value="ECO:0007669"/>
    <property type="project" value="TreeGrafter"/>
</dbReference>
<dbReference type="CDD" id="cd07067">
    <property type="entry name" value="HP_PGM_like"/>
    <property type="match status" value="1"/>
</dbReference>
<dbReference type="GO" id="GO:0005829">
    <property type="term" value="C:cytosol"/>
    <property type="evidence" value="ECO:0007669"/>
    <property type="project" value="TreeGrafter"/>
</dbReference>
<feature type="binding site" evidence="3">
    <location>
        <begin position="39"/>
        <end position="46"/>
    </location>
    <ligand>
        <name>substrate</name>
    </ligand>
</feature>
<evidence type="ECO:0000256" key="1">
    <source>
        <dbReference type="ARBA" id="ARBA00022801"/>
    </source>
</evidence>
<dbReference type="AlphaFoldDB" id="A0A6I6EN75"/>
<feature type="signal peptide" evidence="4">
    <location>
        <begin position="1"/>
        <end position="20"/>
    </location>
</feature>
<dbReference type="PANTHER" id="PTHR46517:SF1">
    <property type="entry name" value="FRUCTOSE-2,6-BISPHOSPHATASE TIGAR"/>
    <property type="match status" value="1"/>
</dbReference>
<accession>A0A6I6EN75</accession>
<keyword evidence="1" id="KW-0378">Hydrolase</keyword>
<feature type="binding site" evidence="3">
    <location>
        <position position="89"/>
    </location>
    <ligand>
        <name>substrate</name>
    </ligand>
</feature>
<keyword evidence="4" id="KW-0732">Signal</keyword>